<dbReference type="Pfam" id="PF08801">
    <property type="entry name" value="Nucleoporin_N"/>
    <property type="match status" value="1"/>
</dbReference>
<dbReference type="GO" id="GO:0017056">
    <property type="term" value="F:structural constituent of nuclear pore"/>
    <property type="evidence" value="ECO:0007669"/>
    <property type="project" value="InterPro"/>
</dbReference>
<comment type="similarity">
    <text evidence="2">Belongs to the nucleoporin Nup133 family.</text>
</comment>
<keyword evidence="4" id="KW-0539">Nucleus</keyword>
<dbReference type="SUPFAM" id="SSF117289">
    <property type="entry name" value="Nucleoporin domain"/>
    <property type="match status" value="1"/>
</dbReference>
<evidence type="ECO:0000256" key="4">
    <source>
        <dbReference type="ARBA" id="ARBA00023242"/>
    </source>
</evidence>
<protein>
    <submittedName>
        <fullName evidence="6">Nucleoporin</fullName>
    </submittedName>
</protein>
<evidence type="ECO:0000313" key="7">
    <source>
        <dbReference type="Proteomes" id="UP000195602"/>
    </source>
</evidence>
<keyword evidence="3" id="KW-0813">Transport</keyword>
<evidence type="ECO:0000256" key="3">
    <source>
        <dbReference type="ARBA" id="ARBA00022448"/>
    </source>
</evidence>
<proteinExistence type="inferred from homology"/>
<dbReference type="InterPro" id="IPR015943">
    <property type="entry name" value="WD40/YVTN_repeat-like_dom_sf"/>
</dbReference>
<dbReference type="GO" id="GO:0006606">
    <property type="term" value="P:protein import into nucleus"/>
    <property type="evidence" value="ECO:0007669"/>
    <property type="project" value="TreeGrafter"/>
</dbReference>
<evidence type="ECO:0000256" key="1">
    <source>
        <dbReference type="ARBA" id="ARBA00004123"/>
    </source>
</evidence>
<dbReference type="Gene3D" id="2.130.10.10">
    <property type="entry name" value="YVTN repeat-like/Quinoprotein amine dehydrogenase"/>
    <property type="match status" value="1"/>
</dbReference>
<dbReference type="GO" id="GO:0000972">
    <property type="term" value="P:transcription-dependent tethering of RNA polymerase II gene DNA at nuclear periphery"/>
    <property type="evidence" value="ECO:0007669"/>
    <property type="project" value="TreeGrafter"/>
</dbReference>
<feature type="domain" description="Nucleoporin Nup133/Nup155-like N-terminal" evidence="5">
    <location>
        <begin position="52"/>
        <end position="484"/>
    </location>
</feature>
<dbReference type="Proteomes" id="UP000195602">
    <property type="component" value="Unassembled WGS sequence"/>
</dbReference>
<dbReference type="PANTHER" id="PTHR13405:SF11">
    <property type="entry name" value="NUCLEAR PORE COMPLEX PROTEIN NUP133"/>
    <property type="match status" value="1"/>
</dbReference>
<evidence type="ECO:0000256" key="2">
    <source>
        <dbReference type="ARBA" id="ARBA00005569"/>
    </source>
</evidence>
<accession>A0AA91PYK8</accession>
<dbReference type="EMBL" id="LYUB02000010">
    <property type="protein sequence ID" value="OVF08034.1"/>
    <property type="molecule type" value="Genomic_DNA"/>
</dbReference>
<evidence type="ECO:0000313" key="6">
    <source>
        <dbReference type="EMBL" id="OVF08034.1"/>
    </source>
</evidence>
<dbReference type="AlphaFoldDB" id="A0AA91PYK8"/>
<comment type="caution">
    <text evidence="6">The sequence shown here is derived from an EMBL/GenBank/DDBJ whole genome shotgun (WGS) entry which is preliminary data.</text>
</comment>
<dbReference type="GO" id="GO:0016973">
    <property type="term" value="P:poly(A)+ mRNA export from nucleus"/>
    <property type="evidence" value="ECO:0007669"/>
    <property type="project" value="TreeGrafter"/>
</dbReference>
<dbReference type="PANTHER" id="PTHR13405">
    <property type="entry name" value="NUCLEAR PORE COMPLEX PROTEIN NUP133"/>
    <property type="match status" value="1"/>
</dbReference>
<sequence>MSDQKMLFKPRKFGNADSAVFTRKSFLADSTTEAPSFSGLTNIGVYSGVELTKNDKYCVSKLPACPPILSSNNMDESNELLNGYADNTSKCALVIGDRAINVWPYKSTDDVPLTFEFPLQDENQGLQLAILTSPTPGSTIDPGLVIINSISGYVRFYESLQHAPALGLINSKLIETTVPISSAQGECITVAENVEPAGVVVATSWKRVVLILLRDFKGAPKLSLVELSAPSKSFRLLSGWFKRGDGDHLSDEIVSIKTGRITGNGSAQEIIIQDAAGAFKKVFFQFSATGSPHINHRRTLNFNLPSYLENNIDGFIPGAVIDVKYLDLWPLRPQVDSDSDSQLFDDLYTALICVQSSIHGTDEKRLLLVTMKINDSGVLVYGSHQLPQVDTSLSDSSVVKPRLFIPRPGATAFVVVGNSIILTDMNTKFLTKASTATFSYFKPKWEDTVNLKSSVEVIGLGYEDKATESNPSLVLITRDYGVLRVERFTDNTDDVKENIEDTSIDPTDPVYLLKSRIQQAIYYHDSSVVDFNVSEGYADEVISTATKSVISEILDSSSPYLPSIFASTRESFIVRINLMHQLIAFAQENFDNSWFIVPEIVYALEKLAVSEGLWNLVDVETPEASLLKEKLVYFMQSKSFVNTSANQDTLRTFFAKNVDNILDVLTGFIEFLHQNDFSTAAILKILETTLYEAVFINEERYVSQITQKTAVKNWIFDSKLLIVAEDIYSNAYCSSNKEFEYLSSTPSRMQLVHLTEALYYLVNSAVKYMKESNDDQLTEYQKWYTNRKSQWVNAMLKHGLVNDALRITEKYHDFLSVAAVLEKERDQTSPEYIEEHIRHFMEKYGYEFAAELFSYYLEADKIHRLILDCGSFQEYLEMFFKKNHTKSAKVAWIHYLLVSKFEEAAKGLMTLSNSKEMDNQENRELNLSLAKLTAIAAKFKDSVSPNIMALEEIAIESENNLVVTRIQNNLFHSVSSFLQGQKSLITLDWFMKNFVNPAIPSDAVRQEISSYFERFVNEHPLEKEQLVTLLTIIKPVNQFKQVFADALMVAASIGNDSTFQQQASEVWLKLLTTTDDWKSICVTSETTDMVNKTRIRDTTLFHTISLVSFNKDIMQMLDRVLQSVEEGNDIERSPLLQTLYDLVHNNNLASWVDSIKAEVRQN</sequence>
<dbReference type="InterPro" id="IPR037624">
    <property type="entry name" value="Nup133-like"/>
</dbReference>
<evidence type="ECO:0000259" key="5">
    <source>
        <dbReference type="Pfam" id="PF08801"/>
    </source>
</evidence>
<comment type="subcellular location">
    <subcellularLocation>
        <location evidence="1">Nucleus</location>
    </subcellularLocation>
</comment>
<dbReference type="KEGG" id="clus:A9F13_10g01804"/>
<name>A0AA91PYK8_CLALS</name>
<reference evidence="6 7" key="1">
    <citation type="submission" date="2017-04" db="EMBL/GenBank/DDBJ databases">
        <title>Draft genome of the yeast Clavispora lusitaniae type strain CBS 6936.</title>
        <authorList>
            <person name="Durrens P."/>
            <person name="Klopp C."/>
            <person name="Biteau N."/>
            <person name="Fitton-Ouhabi V."/>
            <person name="Dementhon K."/>
            <person name="Accoceberry I."/>
            <person name="Sherman D.J."/>
            <person name="Noel T."/>
        </authorList>
    </citation>
    <scope>NUCLEOTIDE SEQUENCE [LARGE SCALE GENOMIC DNA]</scope>
    <source>
        <strain evidence="6 7">CBS 6936</strain>
    </source>
</reference>
<dbReference type="Gene3D" id="1.20.58.1380">
    <property type="match status" value="1"/>
</dbReference>
<dbReference type="GO" id="GO:0031080">
    <property type="term" value="C:nuclear pore outer ring"/>
    <property type="evidence" value="ECO:0007669"/>
    <property type="project" value="TreeGrafter"/>
</dbReference>
<gene>
    <name evidence="6" type="ORF">A9F13_10g01804</name>
</gene>
<organism evidence="6 7">
    <name type="scientific">Clavispora lusitaniae</name>
    <name type="common">Candida lusitaniae</name>
    <dbReference type="NCBI Taxonomy" id="36911"/>
    <lineage>
        <taxon>Eukaryota</taxon>
        <taxon>Fungi</taxon>
        <taxon>Dikarya</taxon>
        <taxon>Ascomycota</taxon>
        <taxon>Saccharomycotina</taxon>
        <taxon>Pichiomycetes</taxon>
        <taxon>Metschnikowiaceae</taxon>
        <taxon>Clavispora</taxon>
    </lineage>
</organism>
<dbReference type="InterPro" id="IPR014908">
    <property type="entry name" value="Nucleoporin_Nup133/Nup155_N"/>
</dbReference>